<gene>
    <name evidence="2" type="ORF">DW011_19430</name>
</gene>
<sequence>MRKVICITTYPPRECGIATFAQDLVRAILSKFGESYSIKIGAVESDTEKHTYTEDVEYVLNTSDVSEFAALTRQLNENPEVEIVLVQHEFGLYAEQEEAFLQMLEQLRKPVILVFHTVLSQPTLAMYGTVRRMVSACTQLVVMTQNSRRILLGDYHADEDKVMVIPHGTHLVSFRDKNKLKDFYQLSGRRVLSTFGLLSPGKSIETTLDALPAIVEANPSVIFLIIGKTHPGVLRVEGEKYRNFLEAKIKELGMEDYVLFINQYLELPVLLEYLQLTDVYLFTSSDPHQAVSGTFVYAVSCGCPIIATPIPHALELLSDDSGIIFDFKNSVQLSEAANRLLADEKLRVEMKLVGLQKTAATAWENVAIAYAYLFQKVGKVEEELVYSLPPIDTYHIRRMSRQWGIIQFSKGNRPDSSTGYTLDDTARALMSMCQLVAMKQGKVKERYIKTYLNFIRYCQQSDGSFMNYVDKDGVFTSQNQEVGLDDSNGRAICALGYFISCAAHFPAPWKEEAETVFKRTFQLFDRIDSPRSIAFMLKGFYYYRQECPSAQTDACIWLLANKLAQLYRHTADGKWRWFEAYLTYDNAILPEAMLLAHLAIGRDEYKEIAHESFEFLLKKVFVGNRIQVISNQGWMHKGKASHGFGEQPVDVAGMVIALKTFYLAFKEEKYLQMQKDAFNWFLGNNHLHQIVYNPATGGCYDGLEEKNINLNQGSESTVCYLLARLSLLSD</sequence>
<dbReference type="InterPro" id="IPR008928">
    <property type="entry name" value="6-hairpin_glycosidase_sf"/>
</dbReference>
<dbReference type="SUPFAM" id="SSF48239">
    <property type="entry name" value="Terpenoid cyclases/Protein prenyltransferases"/>
    <property type="match status" value="1"/>
</dbReference>
<dbReference type="PANTHER" id="PTHR12526:SF572">
    <property type="entry name" value="BLL5144 PROTEIN"/>
    <property type="match status" value="1"/>
</dbReference>
<feature type="domain" description="Glycosyl transferase family 1" evidence="1">
    <location>
        <begin position="187"/>
        <end position="351"/>
    </location>
</feature>
<dbReference type="SUPFAM" id="SSF48208">
    <property type="entry name" value="Six-hairpin glycosidases"/>
    <property type="match status" value="1"/>
</dbReference>
<reference evidence="2 3" key="1">
    <citation type="submission" date="2018-08" db="EMBL/GenBank/DDBJ databases">
        <title>A genome reference for cultivated species of the human gut microbiota.</title>
        <authorList>
            <person name="Zou Y."/>
            <person name="Xue W."/>
            <person name="Luo G."/>
        </authorList>
    </citation>
    <scope>NUCLEOTIDE SEQUENCE [LARGE SCALE GENOMIC DNA]</scope>
    <source>
        <strain evidence="2 3">AF37-12</strain>
    </source>
</reference>
<proteinExistence type="predicted"/>
<dbReference type="EMBL" id="QROV01000026">
    <property type="protein sequence ID" value="RHL54895.1"/>
    <property type="molecule type" value="Genomic_DNA"/>
</dbReference>
<dbReference type="RefSeq" id="WP_117578228.1">
    <property type="nucleotide sequence ID" value="NZ_CP103077.1"/>
</dbReference>
<dbReference type="Gene3D" id="3.40.50.2000">
    <property type="entry name" value="Glycogen Phosphorylase B"/>
    <property type="match status" value="2"/>
</dbReference>
<dbReference type="PANTHER" id="PTHR12526">
    <property type="entry name" value="GLYCOSYLTRANSFERASE"/>
    <property type="match status" value="1"/>
</dbReference>
<dbReference type="AlphaFoldDB" id="A0A415LWA4"/>
<dbReference type="GO" id="GO:0005975">
    <property type="term" value="P:carbohydrate metabolic process"/>
    <property type="evidence" value="ECO:0007669"/>
    <property type="project" value="InterPro"/>
</dbReference>
<keyword evidence="2" id="KW-0808">Transferase</keyword>
<organism evidence="2 3">
    <name type="scientific">Bacteroides thetaiotaomicron</name>
    <dbReference type="NCBI Taxonomy" id="818"/>
    <lineage>
        <taxon>Bacteria</taxon>
        <taxon>Pseudomonadati</taxon>
        <taxon>Bacteroidota</taxon>
        <taxon>Bacteroidia</taxon>
        <taxon>Bacteroidales</taxon>
        <taxon>Bacteroidaceae</taxon>
        <taxon>Bacteroides</taxon>
    </lineage>
</organism>
<evidence type="ECO:0000259" key="1">
    <source>
        <dbReference type="Pfam" id="PF00534"/>
    </source>
</evidence>
<dbReference type="GO" id="GO:0016757">
    <property type="term" value="F:glycosyltransferase activity"/>
    <property type="evidence" value="ECO:0007669"/>
    <property type="project" value="InterPro"/>
</dbReference>
<dbReference type="Proteomes" id="UP000283616">
    <property type="component" value="Unassembled WGS sequence"/>
</dbReference>
<accession>A0A415LWA4</accession>
<dbReference type="InterPro" id="IPR008930">
    <property type="entry name" value="Terpenoid_cyclase/PrenylTrfase"/>
</dbReference>
<evidence type="ECO:0000313" key="3">
    <source>
        <dbReference type="Proteomes" id="UP000283616"/>
    </source>
</evidence>
<dbReference type="InterPro" id="IPR001296">
    <property type="entry name" value="Glyco_trans_1"/>
</dbReference>
<name>A0A415LWA4_BACT4</name>
<evidence type="ECO:0000313" key="2">
    <source>
        <dbReference type="EMBL" id="RHL54895.1"/>
    </source>
</evidence>
<comment type="caution">
    <text evidence="2">The sequence shown here is derived from an EMBL/GenBank/DDBJ whole genome shotgun (WGS) entry which is preliminary data.</text>
</comment>
<dbReference type="SUPFAM" id="SSF53756">
    <property type="entry name" value="UDP-Glycosyltransferase/glycogen phosphorylase"/>
    <property type="match status" value="1"/>
</dbReference>
<dbReference type="Pfam" id="PF00534">
    <property type="entry name" value="Glycos_transf_1"/>
    <property type="match status" value="1"/>
</dbReference>
<protein>
    <submittedName>
        <fullName evidence="2">Glycosyltransferase</fullName>
    </submittedName>
</protein>